<dbReference type="Proteomes" id="UP000183410">
    <property type="component" value="Unassembled WGS sequence"/>
</dbReference>
<accession>A0A1I2FI91</accession>
<name>A0A1I2FI91_9BACL</name>
<keyword evidence="2" id="KW-1185">Reference proteome</keyword>
<dbReference type="RefSeq" id="WP_046232383.1">
    <property type="nucleotide sequence ID" value="NZ_FONN01000012.1"/>
</dbReference>
<dbReference type="OrthoDB" id="2531752at2"/>
<gene>
    <name evidence="1" type="ORF">SAMN04487969_112109</name>
</gene>
<dbReference type="AlphaFoldDB" id="A0A1I2FI91"/>
<evidence type="ECO:0000313" key="1">
    <source>
        <dbReference type="EMBL" id="SFF05204.1"/>
    </source>
</evidence>
<protein>
    <submittedName>
        <fullName evidence="1">Uncharacterized protein</fullName>
    </submittedName>
</protein>
<reference evidence="2" key="1">
    <citation type="submission" date="2016-10" db="EMBL/GenBank/DDBJ databases">
        <authorList>
            <person name="Varghese N."/>
            <person name="Submissions S."/>
        </authorList>
    </citation>
    <scope>NUCLEOTIDE SEQUENCE [LARGE SCALE GENOMIC DNA]</scope>
    <source>
        <strain evidence="2">CGMCC 1.10223</strain>
    </source>
</reference>
<dbReference type="EMBL" id="FONN01000012">
    <property type="protein sequence ID" value="SFF05204.1"/>
    <property type="molecule type" value="Genomic_DNA"/>
</dbReference>
<sequence>MTKYGYGQEQAINELLEKYYKTHSPKLLTGDNREWLYLDHEFDYDAYRYVSEVPDREFIVKIDSIKYTSAYEASLQVTYTQNSQVLNQKDEMLFEIRNEGGEWKISHSIWMSQQMDLPTDIDNTASNIVEKQNKAQLAVLSDLKTYYKAYNEENLDLTLQYTSPSFIRRWDAKMMKIDSTWEKYLRFNFDNSETRYKLSKERVVFIGEKDAVVQGMLDWSDSTEGVAEGDVVFEALIYLEYANGHWNYRTDLDIDQDYNYREEYAPSSIQTES</sequence>
<organism evidence="1 2">
    <name type="scientific">Paenibacillus algorifonticola</name>
    <dbReference type="NCBI Taxonomy" id="684063"/>
    <lineage>
        <taxon>Bacteria</taxon>
        <taxon>Bacillati</taxon>
        <taxon>Bacillota</taxon>
        <taxon>Bacilli</taxon>
        <taxon>Bacillales</taxon>
        <taxon>Paenibacillaceae</taxon>
        <taxon>Paenibacillus</taxon>
    </lineage>
</organism>
<proteinExistence type="predicted"/>
<evidence type="ECO:0000313" key="2">
    <source>
        <dbReference type="Proteomes" id="UP000183410"/>
    </source>
</evidence>